<dbReference type="EMBL" id="FTMS01000011">
    <property type="protein sequence ID" value="SIQ59758.1"/>
    <property type="molecule type" value="Genomic_DNA"/>
</dbReference>
<feature type="chain" id="PRO_5012387824" description="LPS export ABC transporter protein LptC" evidence="1">
    <location>
        <begin position="23"/>
        <end position="191"/>
    </location>
</feature>
<dbReference type="Gene3D" id="2.60.450.10">
    <property type="entry name" value="Lipopolysaccharide (LPS) transport protein A like domain"/>
    <property type="match status" value="1"/>
</dbReference>
<sequence>MIVPTMFSALPSAFLVTAFLLAGSGCSPDNAAAGTSAGEAREIPQVEVLKARMVVERDYRVELTVDRIATYRDKRIQTFEGLSFREYGPDGVLRLEGDADRGVFFLDSENIELTGTVRFHSLLEGAELESESLSWDQAERLLAGPPDGKVLLLRDDGSAVEGTGFRLKGRENRILFSRDVSGRFSAEETSQ</sequence>
<organism evidence="2 3">
    <name type="scientific">Alkalispirochaeta americana</name>
    <dbReference type="NCBI Taxonomy" id="159291"/>
    <lineage>
        <taxon>Bacteria</taxon>
        <taxon>Pseudomonadati</taxon>
        <taxon>Spirochaetota</taxon>
        <taxon>Spirochaetia</taxon>
        <taxon>Spirochaetales</taxon>
        <taxon>Spirochaetaceae</taxon>
        <taxon>Alkalispirochaeta</taxon>
    </lineage>
</organism>
<feature type="signal peptide" evidence="1">
    <location>
        <begin position="1"/>
        <end position="22"/>
    </location>
</feature>
<dbReference type="AlphaFoldDB" id="A0A1N6U288"/>
<protein>
    <recommendedName>
        <fullName evidence="4">LPS export ABC transporter protein LptC</fullName>
    </recommendedName>
</protein>
<evidence type="ECO:0000313" key="3">
    <source>
        <dbReference type="Proteomes" id="UP000186400"/>
    </source>
</evidence>
<dbReference type="Proteomes" id="UP000186400">
    <property type="component" value="Unassembled WGS sequence"/>
</dbReference>
<reference evidence="2 3" key="1">
    <citation type="submission" date="2017-01" db="EMBL/GenBank/DDBJ databases">
        <authorList>
            <person name="Mah S.A."/>
            <person name="Swanson W.J."/>
            <person name="Moy G.W."/>
            <person name="Vacquier V.D."/>
        </authorList>
    </citation>
    <scope>NUCLEOTIDE SEQUENCE [LARGE SCALE GENOMIC DNA]</scope>
    <source>
        <strain evidence="2 3">ASpG1</strain>
    </source>
</reference>
<dbReference type="OrthoDB" id="9916984at2"/>
<dbReference type="RefSeq" id="WP_143559194.1">
    <property type="nucleotide sequence ID" value="NZ_FTMS01000011.1"/>
</dbReference>
<keyword evidence="3" id="KW-1185">Reference proteome</keyword>
<gene>
    <name evidence="2" type="ORF">SAMN05920897_11180</name>
</gene>
<evidence type="ECO:0008006" key="4">
    <source>
        <dbReference type="Google" id="ProtNLM"/>
    </source>
</evidence>
<name>A0A1N6U288_9SPIO</name>
<proteinExistence type="predicted"/>
<accession>A0A1N6U288</accession>
<evidence type="ECO:0000313" key="2">
    <source>
        <dbReference type="EMBL" id="SIQ59758.1"/>
    </source>
</evidence>
<evidence type="ECO:0000256" key="1">
    <source>
        <dbReference type="SAM" id="SignalP"/>
    </source>
</evidence>
<keyword evidence="1" id="KW-0732">Signal</keyword>
<dbReference type="STRING" id="159291.SAMN05920897_11180"/>